<dbReference type="PROSITE" id="PS51257">
    <property type="entry name" value="PROKAR_LIPOPROTEIN"/>
    <property type="match status" value="1"/>
</dbReference>
<dbReference type="EMBL" id="CP012542">
    <property type="protein sequence ID" value="QCD45570.1"/>
    <property type="molecule type" value="Genomic_DNA"/>
</dbReference>
<proteinExistence type="predicted"/>
<keyword evidence="3" id="KW-1185">Reference proteome</keyword>
<accession>A0A6G5QIS6</accession>
<dbReference type="InterPro" id="IPR007314">
    <property type="entry name" value="Cofac_haem-bd_dom"/>
</dbReference>
<dbReference type="Pfam" id="PF04187">
    <property type="entry name" value="Cofac_haem_bdg"/>
    <property type="match status" value="1"/>
</dbReference>
<protein>
    <submittedName>
        <fullName evidence="2">Putative iron-regulated protein, PhuW family (DUF399 domain)</fullName>
    </submittedName>
</protein>
<gene>
    <name evidence="2" type="ORF">CMUC_1822</name>
</gene>
<sequence>MYKNIVFLFVGLILTGCVTSFDISKNDTHNIKNIGKIIDIKQNKQISFDELIKHINKAEILLLGEEHNNFNHAVARVAILENFITTQTNVVLEMIDVSKQDLINKTPKTMPNDSLKNAINWDSKWDYRYYKTLVELAFYNANLKAGNLSKTEIATIYNGAMPLKGEISTTSEVKELIKQAILSHHNMDSELADKLVSIQQYKDRRMADILQVSQDRAVLVAGNLHIFKNIGVPLHLIDFKNKKSVIVVALDNSDEIYLNNNLADFVWVLK</sequence>
<dbReference type="Gene3D" id="3.40.50.11550">
    <property type="match status" value="1"/>
</dbReference>
<organism evidence="2 3">
    <name type="scientific">Campylobacter mucosalis CCUG 21559</name>
    <dbReference type="NCBI Taxonomy" id="1032067"/>
    <lineage>
        <taxon>Bacteria</taxon>
        <taxon>Pseudomonadati</taxon>
        <taxon>Campylobacterota</taxon>
        <taxon>Epsilonproteobacteria</taxon>
        <taxon>Campylobacterales</taxon>
        <taxon>Campylobacteraceae</taxon>
        <taxon>Campylobacter</taxon>
    </lineage>
</organism>
<feature type="domain" description="Haem-binding uptake Tiki superfamily ChaN" evidence="1">
    <location>
        <begin position="51"/>
        <end position="236"/>
    </location>
</feature>
<name>A0A6G5QIS6_9BACT</name>
<dbReference type="RefSeq" id="WP_051654927.1">
    <property type="nucleotide sequence ID" value="NZ_CP012542.1"/>
</dbReference>
<dbReference type="InterPro" id="IPR016773">
    <property type="entry name" value="Fe3_uptake_reg_CjrA_prd"/>
</dbReference>
<dbReference type="AlphaFoldDB" id="A0A6G5QIS6"/>
<reference evidence="2 3" key="1">
    <citation type="submission" date="2016-07" db="EMBL/GenBank/DDBJ databases">
        <title>Comparative genomics of the Campylobacter concisus group.</title>
        <authorList>
            <person name="Miller W.G."/>
            <person name="Yee E."/>
            <person name="Chapman M.H."/>
            <person name="Huynh S."/>
            <person name="Bono J.L."/>
            <person name="On S.L.W."/>
            <person name="StLeger J."/>
            <person name="Foster G."/>
            <person name="Parker C.T."/>
        </authorList>
    </citation>
    <scope>NUCLEOTIDE SEQUENCE [LARGE SCALE GENOMIC DNA]</scope>
    <source>
        <strain evidence="2 3">CCUG 21559</strain>
    </source>
</reference>
<dbReference type="Gene3D" id="1.10.8.760">
    <property type="entry name" value="Haem-binding uptake, Tiki superfamily, ChaN, domain 2"/>
    <property type="match status" value="1"/>
</dbReference>
<dbReference type="PIRSF" id="PIRSF020419">
    <property type="entry name" value="Fe_uptake_reg_CjrA_prd"/>
    <property type="match status" value="1"/>
</dbReference>
<dbReference type="SUPFAM" id="SSF159501">
    <property type="entry name" value="EreA/ChaN-like"/>
    <property type="match status" value="1"/>
</dbReference>
<evidence type="ECO:0000313" key="3">
    <source>
        <dbReference type="Proteomes" id="UP000503264"/>
    </source>
</evidence>
<evidence type="ECO:0000313" key="2">
    <source>
        <dbReference type="EMBL" id="QCD45570.1"/>
    </source>
</evidence>
<evidence type="ECO:0000259" key="1">
    <source>
        <dbReference type="Pfam" id="PF04187"/>
    </source>
</evidence>
<dbReference type="Proteomes" id="UP000503264">
    <property type="component" value="Chromosome"/>
</dbReference>